<protein>
    <submittedName>
        <fullName evidence="2">Uncharacterized protein</fullName>
    </submittedName>
</protein>
<feature type="compositionally biased region" description="Low complexity" evidence="1">
    <location>
        <begin position="426"/>
        <end position="437"/>
    </location>
</feature>
<dbReference type="EMBL" id="HBNR01032378">
    <property type="protein sequence ID" value="CAE4586977.1"/>
    <property type="molecule type" value="Transcribed_RNA"/>
</dbReference>
<dbReference type="AlphaFoldDB" id="A0A7S4QL66"/>
<feature type="region of interest" description="Disordered" evidence="1">
    <location>
        <begin position="644"/>
        <end position="870"/>
    </location>
</feature>
<organism evidence="2">
    <name type="scientific">Alexandrium monilatum</name>
    <dbReference type="NCBI Taxonomy" id="311494"/>
    <lineage>
        <taxon>Eukaryota</taxon>
        <taxon>Sar</taxon>
        <taxon>Alveolata</taxon>
        <taxon>Dinophyceae</taxon>
        <taxon>Gonyaulacales</taxon>
        <taxon>Pyrocystaceae</taxon>
        <taxon>Alexandrium</taxon>
    </lineage>
</organism>
<feature type="compositionally biased region" description="Low complexity" evidence="1">
    <location>
        <begin position="342"/>
        <end position="352"/>
    </location>
</feature>
<name>A0A7S4QL66_9DINO</name>
<feature type="compositionally biased region" description="Low complexity" evidence="1">
    <location>
        <begin position="837"/>
        <end position="870"/>
    </location>
</feature>
<accession>A0A7S4QL66</accession>
<feature type="region of interest" description="Disordered" evidence="1">
    <location>
        <begin position="513"/>
        <end position="568"/>
    </location>
</feature>
<feature type="compositionally biased region" description="Polar residues" evidence="1">
    <location>
        <begin position="714"/>
        <end position="723"/>
    </location>
</feature>
<gene>
    <name evidence="2" type="ORF">AMON00008_LOCUS22195</name>
</gene>
<proteinExistence type="predicted"/>
<feature type="compositionally biased region" description="Acidic residues" evidence="1">
    <location>
        <begin position="678"/>
        <end position="692"/>
    </location>
</feature>
<feature type="region of interest" description="Disordered" evidence="1">
    <location>
        <begin position="425"/>
        <end position="448"/>
    </location>
</feature>
<evidence type="ECO:0000256" key="1">
    <source>
        <dbReference type="SAM" id="MobiDB-lite"/>
    </source>
</evidence>
<feature type="region of interest" description="Disordered" evidence="1">
    <location>
        <begin position="342"/>
        <end position="372"/>
    </location>
</feature>
<evidence type="ECO:0000313" key="2">
    <source>
        <dbReference type="EMBL" id="CAE4586977.1"/>
    </source>
</evidence>
<sequence length="870" mass="93223">MATTEDVAARITRAGLEGDGVASRLFELLWKRDLLSDSSLALRIPDTVIFKYNAPSVWYFTSVDGTIKRKGKAKVNSEHIAKEFLRRPSPSGVAACYVTTLPDAGGEGSVGTRTTVEYLDRGGLEDFLFDRQRVRSDGILQRFVEPKGGRNNMVRALWSPKVCLLERRVNHLRLGDGRYDIYERAVTFEGPDCHSEVTPVRGPALVTKVHEIADSIVQHVAAVTGDRMRISRLALNFKVDDRDRLWLLFASSVRLRDELSRRGEAGATAAGQADSCAPLEANTVLQVPDHVRRARTTSHACPAALQRTCRCPTCSERVVAAGLFDVCYKVLVEYEEWRQAARRQQQQQQHHQGSGPTGEGVVPAGEEEGPPEVPEVLQRLHPRLTAEEYAHYRRDVAFLYKAASVCESCFLRFSRPQLGAASSLVPARGPCGRPAAEGGRGPPAEEEEGDAAVVLMKAPLLGTRRLEPGRLRLRRHATLQRIHDQQAEEEEWWELQTRVKAREKQWRAKSCPRLPSWSRAPPGAEPLPPAPVLASQPRPPREAAPLRGAVQSLRQPDAGPELPRARRRVPPLRGEPYLREVQAFAARCAGRAAEVLGPAAYEAAANAASLLGSPLAGASVHRPRLTGQEGTGHSGEHGRVSEQVAAGEEHAHDCTPAGRHVSGQPCSADPGLQLAAVDDSDGPDDLLDESEGDPIVAELWGKWPPTCGSRGGARSSTPTTRPPSQGDAALSGPLSQTGSRPSTRTSARGKSPAAASTQQLAAQQQPQGARPRSSPLVGHGALGSREPASPQRPSSSPGAAPGLGRALSLRATGGEGQAPQRRHEHTPTRPLQPPHGAPAAAADASVGGPPGSAAARVRGGASAQQAAPVQ</sequence>
<feature type="compositionally biased region" description="Low complexity" evidence="1">
    <location>
        <begin position="751"/>
        <end position="775"/>
    </location>
</feature>
<reference evidence="2" key="1">
    <citation type="submission" date="2021-01" db="EMBL/GenBank/DDBJ databases">
        <authorList>
            <person name="Corre E."/>
            <person name="Pelletier E."/>
            <person name="Niang G."/>
            <person name="Scheremetjew M."/>
            <person name="Finn R."/>
            <person name="Kale V."/>
            <person name="Holt S."/>
            <person name="Cochrane G."/>
            <person name="Meng A."/>
            <person name="Brown T."/>
            <person name="Cohen L."/>
        </authorList>
    </citation>
    <scope>NUCLEOTIDE SEQUENCE</scope>
    <source>
        <strain evidence="2">CCMP3105</strain>
    </source>
</reference>
<feature type="compositionally biased region" description="Polar residues" evidence="1">
    <location>
        <begin position="733"/>
        <end position="748"/>
    </location>
</feature>